<dbReference type="EMBL" id="CP003734">
    <property type="protein sequence ID" value="AFO50666.1"/>
    <property type="molecule type" value="Genomic_DNA"/>
</dbReference>
<accession>I7CBP9</accession>
<evidence type="ECO:0000313" key="2">
    <source>
        <dbReference type="Proteomes" id="UP000006503"/>
    </source>
</evidence>
<organism evidence="1 2">
    <name type="scientific">Pseudomonas putida (strain DOT-T1E)</name>
    <dbReference type="NCBI Taxonomy" id="1196325"/>
    <lineage>
        <taxon>Bacteria</taxon>
        <taxon>Pseudomonadati</taxon>
        <taxon>Pseudomonadota</taxon>
        <taxon>Gammaproteobacteria</taxon>
        <taxon>Pseudomonadales</taxon>
        <taxon>Pseudomonadaceae</taxon>
        <taxon>Pseudomonas</taxon>
    </lineage>
</organism>
<sequence length="40" mass="4568">MRQPFLAGGGLQVARKGRRDDLPLLLIDKERNRKMTKSMA</sequence>
<dbReference type="KEGG" id="ppx:T1E_4840"/>
<dbReference type="PATRIC" id="fig|1196325.3.peg.4793"/>
<reference evidence="2" key="1">
    <citation type="journal article" date="2013" name="Microb. Biotechnol.">
        <title>Metabolic potential of the organic-solvent tolerant Pseudomonas putida DOT-T1E deduced from its annotated genome.</title>
        <authorList>
            <person name="Udaondo Z."/>
            <person name="Molina L."/>
            <person name="Daniels C."/>
            <person name="Gomez M.J."/>
            <person name="Molina-Henares M.A."/>
            <person name="Matilla M.A."/>
            <person name="Roca A."/>
            <person name="Fernandez M."/>
            <person name="Duque E."/>
            <person name="Segura A."/>
            <person name="Ramos J.L."/>
        </authorList>
    </citation>
    <scope>NUCLEOTIDE SEQUENCE [LARGE SCALE GENOMIC DNA]</scope>
    <source>
        <strain evidence="2">DOT-T1E</strain>
    </source>
</reference>
<proteinExistence type="predicted"/>
<dbReference type="AlphaFoldDB" id="I7CBP9"/>
<gene>
    <name evidence="1" type="ordered locus">T1E_4840</name>
</gene>
<evidence type="ECO:0000313" key="1">
    <source>
        <dbReference type="EMBL" id="AFO50666.1"/>
    </source>
</evidence>
<dbReference type="HOGENOM" id="CLU_3295223_0_0_6"/>
<dbReference type="Proteomes" id="UP000006503">
    <property type="component" value="Chromosome"/>
</dbReference>
<protein>
    <submittedName>
        <fullName evidence="1">Uncharacterized protein</fullName>
    </submittedName>
</protein>
<name>I7CBP9_PSEPT</name>